<evidence type="ECO:0000313" key="3">
    <source>
        <dbReference type="Proteomes" id="UP001229486"/>
    </source>
</evidence>
<name>A0AB73IPK4_9BURK</name>
<sequence length="55" mass="5971">MPKDAHGVLGASYWSEPLERLSAKTPYKTYLSKKKPTRGRLQKSLPVGGAGQVEG</sequence>
<dbReference type="AlphaFoldDB" id="A0AB73IPK4"/>
<evidence type="ECO:0000313" key="2">
    <source>
        <dbReference type="EMBL" id="MDP9651845.1"/>
    </source>
</evidence>
<reference evidence="2" key="1">
    <citation type="submission" date="2023-07" db="EMBL/GenBank/DDBJ databases">
        <title>Sorghum-associated microbial communities from plants grown in Nebraska, USA.</title>
        <authorList>
            <person name="Schachtman D."/>
        </authorList>
    </citation>
    <scope>NUCLEOTIDE SEQUENCE</scope>
    <source>
        <strain evidence="2">DS1061</strain>
    </source>
</reference>
<comment type="caution">
    <text evidence="2">The sequence shown here is derived from an EMBL/GenBank/DDBJ whole genome shotgun (WGS) entry which is preliminary data.</text>
</comment>
<protein>
    <submittedName>
        <fullName evidence="2">Uncharacterized protein</fullName>
    </submittedName>
</protein>
<feature type="compositionally biased region" description="Basic residues" evidence="1">
    <location>
        <begin position="31"/>
        <end position="41"/>
    </location>
</feature>
<feature type="region of interest" description="Disordered" evidence="1">
    <location>
        <begin position="29"/>
        <end position="55"/>
    </location>
</feature>
<organism evidence="2 3">
    <name type="scientific">Paraburkholderia caledonica</name>
    <dbReference type="NCBI Taxonomy" id="134536"/>
    <lineage>
        <taxon>Bacteria</taxon>
        <taxon>Pseudomonadati</taxon>
        <taxon>Pseudomonadota</taxon>
        <taxon>Betaproteobacteria</taxon>
        <taxon>Burkholderiales</taxon>
        <taxon>Burkholderiaceae</taxon>
        <taxon>Paraburkholderia</taxon>
    </lineage>
</organism>
<dbReference type="EMBL" id="JAURTK010000034">
    <property type="protein sequence ID" value="MDP9651845.1"/>
    <property type="molecule type" value="Genomic_DNA"/>
</dbReference>
<evidence type="ECO:0000256" key="1">
    <source>
        <dbReference type="SAM" id="MobiDB-lite"/>
    </source>
</evidence>
<accession>A0AB73IPK4</accession>
<proteinExistence type="predicted"/>
<gene>
    <name evidence="2" type="ORF">J2793_007320</name>
</gene>
<dbReference type="Proteomes" id="UP001229486">
    <property type="component" value="Unassembled WGS sequence"/>
</dbReference>